<dbReference type="OrthoDB" id="3823473at2"/>
<keyword evidence="1" id="KW-1133">Transmembrane helix</keyword>
<protein>
    <recommendedName>
        <fullName evidence="4">PH domain-containing protein</fullName>
    </recommendedName>
</protein>
<organism evidence="2 3">
    <name type="scientific">Kribbella pittospori</name>
    <dbReference type="NCBI Taxonomy" id="722689"/>
    <lineage>
        <taxon>Bacteria</taxon>
        <taxon>Bacillati</taxon>
        <taxon>Actinomycetota</taxon>
        <taxon>Actinomycetes</taxon>
        <taxon>Propionibacteriales</taxon>
        <taxon>Kribbellaceae</taxon>
        <taxon>Kribbella</taxon>
    </lineage>
</organism>
<evidence type="ECO:0000313" key="2">
    <source>
        <dbReference type="EMBL" id="TCC65507.1"/>
    </source>
</evidence>
<dbReference type="EMBL" id="SJKB01000001">
    <property type="protein sequence ID" value="TCC65507.1"/>
    <property type="molecule type" value="Genomic_DNA"/>
</dbReference>
<keyword evidence="1" id="KW-0472">Membrane</keyword>
<accession>A0A4R0KZ39</accession>
<evidence type="ECO:0008006" key="4">
    <source>
        <dbReference type="Google" id="ProtNLM"/>
    </source>
</evidence>
<evidence type="ECO:0000256" key="1">
    <source>
        <dbReference type="SAM" id="Phobius"/>
    </source>
</evidence>
<gene>
    <name evidence="2" type="ORF">E0H73_00750</name>
</gene>
<name>A0A4R0KZ39_9ACTN</name>
<dbReference type="AlphaFoldDB" id="A0A4R0KZ39"/>
<comment type="caution">
    <text evidence="2">The sequence shown here is derived from an EMBL/GenBank/DDBJ whole genome shotgun (WGS) entry which is preliminary data.</text>
</comment>
<sequence>MPSVQTAEPFVVKRRGLGTTKTVLYLGTLLFALMVLLTVLCVVVQLIRGEPIRDPLEAIWLSFGGTPLIFAVGLPVLLLVGAVTTIEERREADSDDVLLSIDAAGIHLGGEQRRMIAWPDVHGVCRVERHEVNAEGDEVWEPYLVVLVHDETSLARSSRTWGPSCRWPGTVEILGRPLPYDDLVAAVARYAPDVTVTDRGRTQD</sequence>
<keyword evidence="1" id="KW-0812">Transmembrane</keyword>
<reference evidence="2 3" key="1">
    <citation type="submission" date="2019-02" db="EMBL/GenBank/DDBJ databases">
        <title>Kribbella capetownensis sp. nov. and Kribbella speibonae sp. nov., isolated from soil.</title>
        <authorList>
            <person name="Curtis S.M."/>
            <person name="Norton I."/>
            <person name="Everest G.J."/>
            <person name="Meyers P.R."/>
        </authorList>
    </citation>
    <scope>NUCLEOTIDE SEQUENCE [LARGE SCALE GENOMIC DNA]</scope>
    <source>
        <strain evidence="2 3">NRRL B-24813</strain>
    </source>
</reference>
<proteinExistence type="predicted"/>
<feature type="transmembrane region" description="Helical" evidence="1">
    <location>
        <begin position="23"/>
        <end position="47"/>
    </location>
</feature>
<evidence type="ECO:0000313" key="3">
    <source>
        <dbReference type="Proteomes" id="UP000291144"/>
    </source>
</evidence>
<keyword evidence="3" id="KW-1185">Reference proteome</keyword>
<dbReference type="Proteomes" id="UP000291144">
    <property type="component" value="Unassembled WGS sequence"/>
</dbReference>
<feature type="transmembrane region" description="Helical" evidence="1">
    <location>
        <begin position="59"/>
        <end position="80"/>
    </location>
</feature>
<dbReference type="RefSeq" id="WP_131349929.1">
    <property type="nucleotide sequence ID" value="NZ_SJKB01000001.1"/>
</dbReference>